<dbReference type="AlphaFoldDB" id="A0A8J9W3L7"/>
<evidence type="ECO:0000256" key="1">
    <source>
        <dbReference type="SAM" id="MobiDB-lite"/>
    </source>
</evidence>
<proteinExistence type="predicted"/>
<reference evidence="2" key="1">
    <citation type="submission" date="2021-12" db="EMBL/GenBank/DDBJ databases">
        <authorList>
            <person name="Martin H S."/>
        </authorList>
    </citation>
    <scope>NUCLEOTIDE SEQUENCE</scope>
</reference>
<feature type="region of interest" description="Disordered" evidence="1">
    <location>
        <begin position="75"/>
        <end position="95"/>
    </location>
</feature>
<feature type="compositionally biased region" description="Polar residues" evidence="1">
    <location>
        <begin position="272"/>
        <end position="281"/>
    </location>
</feature>
<organism evidence="2 3">
    <name type="scientific">Brenthis ino</name>
    <name type="common">lesser marbled fritillary</name>
    <dbReference type="NCBI Taxonomy" id="405034"/>
    <lineage>
        <taxon>Eukaryota</taxon>
        <taxon>Metazoa</taxon>
        <taxon>Ecdysozoa</taxon>
        <taxon>Arthropoda</taxon>
        <taxon>Hexapoda</taxon>
        <taxon>Insecta</taxon>
        <taxon>Pterygota</taxon>
        <taxon>Neoptera</taxon>
        <taxon>Endopterygota</taxon>
        <taxon>Lepidoptera</taxon>
        <taxon>Glossata</taxon>
        <taxon>Ditrysia</taxon>
        <taxon>Papilionoidea</taxon>
        <taxon>Nymphalidae</taxon>
        <taxon>Heliconiinae</taxon>
        <taxon>Argynnini</taxon>
        <taxon>Brenthis</taxon>
    </lineage>
</organism>
<gene>
    <name evidence="2" type="ORF">BINO364_LOCUS10785</name>
</gene>
<accession>A0A8J9W3L7</accession>
<dbReference type="EMBL" id="OV170225">
    <property type="protein sequence ID" value="CAH0725172.1"/>
    <property type="molecule type" value="Genomic_DNA"/>
</dbReference>
<feature type="non-terminal residue" evidence="2">
    <location>
        <position position="451"/>
    </location>
</feature>
<feature type="region of interest" description="Disordered" evidence="1">
    <location>
        <begin position="220"/>
        <end position="321"/>
    </location>
</feature>
<evidence type="ECO:0000313" key="3">
    <source>
        <dbReference type="Proteomes" id="UP000838878"/>
    </source>
</evidence>
<dbReference type="OrthoDB" id="7486749at2759"/>
<feature type="compositionally biased region" description="Basic and acidic residues" evidence="1">
    <location>
        <begin position="258"/>
        <end position="271"/>
    </location>
</feature>
<feature type="compositionally biased region" description="Basic residues" evidence="1">
    <location>
        <begin position="75"/>
        <end position="94"/>
    </location>
</feature>
<sequence>MEIRILLCIYTSCAFIITFIGAKPFSLNDVIAAEREGKEASLETSLIPVTDNNYVANRKTSSLKYKKTFQIKSPSKPKKLKHLQKPRNKRKNLTSKREISHNENINKKYIPLLRNIGMLFDNILSSDSSETFDSRRYNKYKRNPVQSDSDDVVCTCVSKYESAIRSNADQETTSTAFPTEVESETFTSITVTTPPAYHTTDDHVSRFGWNKNLSVLPTRNPVSLRRNNHRFRERSSSTYNRGVEGYITGDNGDNEYTALRRENDSDAEYNKENTNSNTRNDASGDRSGGRGYRTYPGDSEADRRTDESEEPIFPTNETFQNNTGHVFEHEGETQFEIRGNKTKSSILLPKLNSRLRGIKPEKENTSLRAAETNEKSVELDYAGNKRFTVRDGAVASENQEISRTNKAVNSKNSLSNSTFPGKIVMIFDGYSVARDVNGENKLTEKAIHIHS</sequence>
<evidence type="ECO:0000313" key="2">
    <source>
        <dbReference type="EMBL" id="CAH0725172.1"/>
    </source>
</evidence>
<name>A0A8J9W3L7_9NEOP</name>
<dbReference type="Proteomes" id="UP000838878">
    <property type="component" value="Chromosome 5"/>
</dbReference>
<protein>
    <submittedName>
        <fullName evidence="2">Uncharacterized protein</fullName>
    </submittedName>
</protein>
<keyword evidence="3" id="KW-1185">Reference proteome</keyword>